<sequence>MENNTSAITDIYRNITFTYHSSLAFFVSGHAQHALHFGFSAGAAFSGSLGVEGDPIIEDNPNLSSIFLSKSRDVMDAVREEGDSAPAASFKRNAFVRRPATSVSSPISVCRDDSGHLVNSGAGIGIGCTLSPVNGEDARSLLLPTAGSFIEVQDRLISPVWHDNTNNKILDDAPSSTVKTLTSGFELALCLPPLPAAPLPANDHFSTCGRCLLPAGMLDSRAYRRLAGLNFKEACRDRKLEDSLKPKVRTR</sequence>
<proteinExistence type="predicted"/>
<dbReference type="Proteomes" id="UP001075354">
    <property type="component" value="Chromosome 12"/>
</dbReference>
<gene>
    <name evidence="1" type="ORF">ONE63_002206</name>
</gene>
<dbReference type="EMBL" id="JAPTSV010000012">
    <property type="protein sequence ID" value="KAJ1521862.1"/>
    <property type="molecule type" value="Genomic_DNA"/>
</dbReference>
<organism evidence="1 2">
    <name type="scientific">Megalurothrips usitatus</name>
    <name type="common">bean blossom thrips</name>
    <dbReference type="NCBI Taxonomy" id="439358"/>
    <lineage>
        <taxon>Eukaryota</taxon>
        <taxon>Metazoa</taxon>
        <taxon>Ecdysozoa</taxon>
        <taxon>Arthropoda</taxon>
        <taxon>Hexapoda</taxon>
        <taxon>Insecta</taxon>
        <taxon>Pterygota</taxon>
        <taxon>Neoptera</taxon>
        <taxon>Paraneoptera</taxon>
        <taxon>Thysanoptera</taxon>
        <taxon>Terebrantia</taxon>
        <taxon>Thripoidea</taxon>
        <taxon>Thripidae</taxon>
        <taxon>Megalurothrips</taxon>
    </lineage>
</organism>
<comment type="caution">
    <text evidence="1">The sequence shown here is derived from an EMBL/GenBank/DDBJ whole genome shotgun (WGS) entry which is preliminary data.</text>
</comment>
<name>A0AAV7XBG5_9NEOP</name>
<evidence type="ECO:0000313" key="2">
    <source>
        <dbReference type="Proteomes" id="UP001075354"/>
    </source>
</evidence>
<reference evidence="1" key="1">
    <citation type="submission" date="2022-12" db="EMBL/GenBank/DDBJ databases">
        <title>Chromosome-level genome assembly of the bean flower thrips Megalurothrips usitatus.</title>
        <authorList>
            <person name="Ma L."/>
            <person name="Liu Q."/>
            <person name="Li H."/>
            <person name="Cai W."/>
        </authorList>
    </citation>
    <scope>NUCLEOTIDE SEQUENCE</scope>
    <source>
        <strain evidence="1">Cailab_2022a</strain>
    </source>
</reference>
<accession>A0AAV7XBG5</accession>
<keyword evidence="2" id="KW-1185">Reference proteome</keyword>
<evidence type="ECO:0000313" key="1">
    <source>
        <dbReference type="EMBL" id="KAJ1521862.1"/>
    </source>
</evidence>
<protein>
    <submittedName>
        <fullName evidence="1">Uncharacterized protein</fullName>
    </submittedName>
</protein>
<dbReference type="AlphaFoldDB" id="A0AAV7XBG5"/>